<dbReference type="Proteomes" id="UP001159363">
    <property type="component" value="Chromosome 5"/>
</dbReference>
<accession>A0ABQ9HBA1</accession>
<proteinExistence type="predicted"/>
<evidence type="ECO:0000313" key="2">
    <source>
        <dbReference type="EMBL" id="KAJ8881540.1"/>
    </source>
</evidence>
<dbReference type="PANTHER" id="PTHR33064:SF37">
    <property type="entry name" value="RIBONUCLEASE H"/>
    <property type="match status" value="1"/>
</dbReference>
<evidence type="ECO:0000313" key="3">
    <source>
        <dbReference type="Proteomes" id="UP001159363"/>
    </source>
</evidence>
<dbReference type="InterPro" id="IPR041577">
    <property type="entry name" value="RT_RNaseH_2"/>
</dbReference>
<dbReference type="InterPro" id="IPR051320">
    <property type="entry name" value="Viral_Replic_Matur_Polypro"/>
</dbReference>
<dbReference type="PANTHER" id="PTHR33064">
    <property type="entry name" value="POL PROTEIN"/>
    <property type="match status" value="1"/>
</dbReference>
<dbReference type="Pfam" id="PF17919">
    <property type="entry name" value="RT_RNaseH_2"/>
    <property type="match status" value="1"/>
</dbReference>
<organism evidence="2 3">
    <name type="scientific">Dryococelus australis</name>
    <dbReference type="NCBI Taxonomy" id="614101"/>
    <lineage>
        <taxon>Eukaryota</taxon>
        <taxon>Metazoa</taxon>
        <taxon>Ecdysozoa</taxon>
        <taxon>Arthropoda</taxon>
        <taxon>Hexapoda</taxon>
        <taxon>Insecta</taxon>
        <taxon>Pterygota</taxon>
        <taxon>Neoptera</taxon>
        <taxon>Polyneoptera</taxon>
        <taxon>Phasmatodea</taxon>
        <taxon>Verophasmatodea</taxon>
        <taxon>Anareolatae</taxon>
        <taxon>Phasmatidae</taxon>
        <taxon>Eurycanthinae</taxon>
        <taxon>Dryococelus</taxon>
    </lineage>
</organism>
<gene>
    <name evidence="2" type="ORF">PR048_018022</name>
</gene>
<protein>
    <recommendedName>
        <fullName evidence="1">Reverse transcriptase/retrotransposon-derived protein RNase H-like domain-containing protein</fullName>
    </recommendedName>
</protein>
<dbReference type="SUPFAM" id="SSF56672">
    <property type="entry name" value="DNA/RNA polymerases"/>
    <property type="match status" value="1"/>
</dbReference>
<comment type="caution">
    <text evidence="2">The sequence shown here is derived from an EMBL/GenBank/DDBJ whole genome shotgun (WGS) entry which is preliminary data.</text>
</comment>
<keyword evidence="3" id="KW-1185">Reference proteome</keyword>
<sequence>MQSAFPLNQEAVKVFEQLKSDVKEAVFYSIDDEATFTIETDASDFAVGATLSQNYRLVAFFSRSLSKSEHHYSPIEKEVYAIVEAISKWRHFLMATFMLSSYHNGKMKILCVGDWNSLPSSTTQFTDLEKKTEWRTLSRICSSIKGSMSRLFILHEDLCHPGETRMYHWSGARIYPFR</sequence>
<dbReference type="InterPro" id="IPR043502">
    <property type="entry name" value="DNA/RNA_pol_sf"/>
</dbReference>
<evidence type="ECO:0000259" key="1">
    <source>
        <dbReference type="Pfam" id="PF17919"/>
    </source>
</evidence>
<dbReference type="EMBL" id="JARBHB010000006">
    <property type="protein sequence ID" value="KAJ8881540.1"/>
    <property type="molecule type" value="Genomic_DNA"/>
</dbReference>
<reference evidence="2 3" key="1">
    <citation type="submission" date="2023-02" db="EMBL/GenBank/DDBJ databases">
        <title>LHISI_Scaffold_Assembly.</title>
        <authorList>
            <person name="Stuart O.P."/>
            <person name="Cleave R."/>
            <person name="Magrath M.J.L."/>
            <person name="Mikheyev A.S."/>
        </authorList>
    </citation>
    <scope>NUCLEOTIDE SEQUENCE [LARGE SCALE GENOMIC DNA]</scope>
    <source>
        <strain evidence="2">Daus_M_001</strain>
        <tissue evidence="2">Leg muscle</tissue>
    </source>
</reference>
<feature type="domain" description="Reverse transcriptase/retrotransposon-derived protein RNase H-like" evidence="1">
    <location>
        <begin position="8"/>
        <end position="95"/>
    </location>
</feature>
<name>A0ABQ9HBA1_9NEOP</name>